<feature type="signal peptide" evidence="1">
    <location>
        <begin position="1"/>
        <end position="23"/>
    </location>
</feature>
<reference evidence="4" key="1">
    <citation type="journal article" date="2019" name="Int. J. Syst. Evol. Microbiol.">
        <title>The Global Catalogue of Microorganisms (GCM) 10K type strain sequencing project: providing services to taxonomists for standard genome sequencing and annotation.</title>
        <authorList>
            <consortium name="The Broad Institute Genomics Platform"/>
            <consortium name="The Broad Institute Genome Sequencing Center for Infectious Disease"/>
            <person name="Wu L."/>
            <person name="Ma J."/>
        </authorList>
    </citation>
    <scope>NUCLEOTIDE SEQUENCE [LARGE SCALE GENOMIC DNA]</scope>
    <source>
        <strain evidence="4">KCTC 19812</strain>
    </source>
</reference>
<gene>
    <name evidence="3" type="ORF">ACFSKV_04890</name>
</gene>
<proteinExistence type="predicted"/>
<feature type="chain" id="PRO_5045458479" evidence="1">
    <location>
        <begin position="24"/>
        <end position="236"/>
    </location>
</feature>
<dbReference type="EMBL" id="JBHUIV010000010">
    <property type="protein sequence ID" value="MFD2200892.1"/>
    <property type="molecule type" value="Genomic_DNA"/>
</dbReference>
<evidence type="ECO:0000259" key="2">
    <source>
        <dbReference type="Pfam" id="PF13568"/>
    </source>
</evidence>
<comment type="caution">
    <text evidence="3">The sequence shown here is derived from an EMBL/GenBank/DDBJ whole genome shotgun (WGS) entry which is preliminary data.</text>
</comment>
<keyword evidence="4" id="KW-1185">Reference proteome</keyword>
<dbReference type="RefSeq" id="WP_380800769.1">
    <property type="nucleotide sequence ID" value="NZ_JBHUIV010000010.1"/>
</dbReference>
<feature type="domain" description="Outer membrane protein beta-barrel" evidence="2">
    <location>
        <begin position="43"/>
        <end position="210"/>
    </location>
</feature>
<protein>
    <submittedName>
        <fullName evidence="3">Outer membrane beta-barrel protein</fullName>
    </submittedName>
</protein>
<dbReference type="InterPro" id="IPR025665">
    <property type="entry name" value="Beta-barrel_OMP_2"/>
</dbReference>
<evidence type="ECO:0000313" key="4">
    <source>
        <dbReference type="Proteomes" id="UP001597414"/>
    </source>
</evidence>
<name>A0ABW5B4V5_9BACT</name>
<organism evidence="3 4">
    <name type="scientific">Shivajiella indica</name>
    <dbReference type="NCBI Taxonomy" id="872115"/>
    <lineage>
        <taxon>Bacteria</taxon>
        <taxon>Pseudomonadati</taxon>
        <taxon>Bacteroidota</taxon>
        <taxon>Cytophagia</taxon>
        <taxon>Cytophagales</taxon>
        <taxon>Cyclobacteriaceae</taxon>
        <taxon>Shivajiella</taxon>
    </lineage>
</organism>
<evidence type="ECO:0000256" key="1">
    <source>
        <dbReference type="SAM" id="SignalP"/>
    </source>
</evidence>
<dbReference type="Proteomes" id="UP001597414">
    <property type="component" value="Unassembled WGS sequence"/>
</dbReference>
<dbReference type="Pfam" id="PF13568">
    <property type="entry name" value="OMP_b-brl_2"/>
    <property type="match status" value="1"/>
</dbReference>
<evidence type="ECO:0000313" key="3">
    <source>
        <dbReference type="EMBL" id="MFD2200892.1"/>
    </source>
</evidence>
<keyword evidence="1" id="KW-0732">Signal</keyword>
<sequence>MEKITFKKVLLIIQFFFLGHHLAAQNENSISKKPYKSQTYFSFGAGVSFLGGVPDNFYQDGHGNVQIGLMKELPFNKRVSFVTGLELERLTYNLDFFPVLEENNQAFIQAPDGVKYTRVFQNSLNLSAQVRIYFKENSGKQTSNIFLQTGLRGGYNLSTTFSFRENNQNQSINLSKVARPFNLQAELMLGFKGNYFKKLEILNASTFGLTYQFNSPISAKNVESIRPIHLTWRFLF</sequence>
<accession>A0ABW5B4V5</accession>